<dbReference type="InterPro" id="IPR035595">
    <property type="entry name" value="UDP_glycos_trans_CS"/>
</dbReference>
<dbReference type="RefSeq" id="XP_003571661.1">
    <property type="nucleotide sequence ID" value="XM_003571613.4"/>
</dbReference>
<evidence type="ECO:0000256" key="6">
    <source>
        <dbReference type="SAM" id="MobiDB-lite"/>
    </source>
</evidence>
<dbReference type="Gramene" id="KQJ96106">
    <property type="protein sequence ID" value="KQJ96106"/>
    <property type="gene ID" value="BRADI_3g21020v3"/>
</dbReference>
<evidence type="ECO:0000313" key="9">
    <source>
        <dbReference type="Proteomes" id="UP000008810"/>
    </source>
</evidence>
<dbReference type="eggNOG" id="KOG1192">
    <property type="taxonomic scope" value="Eukaryota"/>
</dbReference>
<sequence length="498" mass="53186">MEPLPSAGSAAAAPPTEQLAPTRTRPHVVLLASPGAGHLLPLAELAQRLVEHHGFAATFVTFTNRADPKLLSHVPASVATAALPAVQIDDLPADAHFGLVVLELTRRSLPSLRALLRSVAPPLAALVPDFFCSAALPVAAELGVPGYVFVPCNLTWVALMRHVLELHDGAGPGEYRDLPEPLELPGGMSLQRADLPEPYRDCNGPAYPLLVDWGRRNRGTDGFLVNTFRAMEPAAAEAFEVAAEQGSFPPVFLVGPFVRSPDSDEFPDASSSPCLEWLDRQPAGSVVYVSFGSSGALSVEQTAEVAAGLEASGHRFLWVVRMPSLDGRHFAMGTRYGNDDEDPLLAAWLPEGFAERTRDRGLAVAAWAPQVRVLSHPATAAFVTHCGWNSALESVKHGVPMVSWPMFAEQRMNALLLEGNLGVALRARAQEGGGVVTGEELAAAVKELMEGEKGRAVRARARDLQQTVERALGAAEGSSHRALEEVGAKWKAVLGRER</sequence>
<dbReference type="EMBL" id="CM000882">
    <property type="protein sequence ID" value="KQJ96106.1"/>
    <property type="molecule type" value="Genomic_DNA"/>
</dbReference>
<dbReference type="Pfam" id="PF00201">
    <property type="entry name" value="UDPGT"/>
    <property type="match status" value="1"/>
</dbReference>
<keyword evidence="2 4" id="KW-0328">Glycosyltransferase</keyword>
<name>I1I2X9_BRADI</name>
<dbReference type="AlphaFoldDB" id="I1I2X9"/>
<dbReference type="CDD" id="cd03784">
    <property type="entry name" value="GT1_Gtf-like"/>
    <property type="match status" value="1"/>
</dbReference>
<dbReference type="InterPro" id="IPR002213">
    <property type="entry name" value="UDP_glucos_trans"/>
</dbReference>
<keyword evidence="9" id="KW-1185">Reference proteome</keyword>
<dbReference type="HOGENOM" id="CLU_001724_3_0_1"/>
<dbReference type="Proteomes" id="UP000008810">
    <property type="component" value="Chromosome 3"/>
</dbReference>
<dbReference type="EnsemblPlants" id="KQJ96106">
    <property type="protein sequence ID" value="KQJ96106"/>
    <property type="gene ID" value="BRADI_3g21020v3"/>
</dbReference>
<dbReference type="KEGG" id="bdi:100836966"/>
<evidence type="ECO:0000256" key="4">
    <source>
        <dbReference type="RuleBase" id="RU003718"/>
    </source>
</evidence>
<dbReference type="GeneID" id="100836966"/>
<protein>
    <recommendedName>
        <fullName evidence="5">Glycosyltransferase</fullName>
        <ecNumber evidence="5">2.4.1.-</ecNumber>
    </recommendedName>
</protein>
<evidence type="ECO:0000256" key="1">
    <source>
        <dbReference type="ARBA" id="ARBA00009995"/>
    </source>
</evidence>
<dbReference type="OrthoDB" id="5835829at2759"/>
<dbReference type="PANTHER" id="PTHR48046">
    <property type="entry name" value="UDP-GLYCOSYLTRANSFERASE 72E1"/>
    <property type="match status" value="1"/>
</dbReference>
<reference evidence="7" key="2">
    <citation type="submission" date="2017-06" db="EMBL/GenBank/DDBJ databases">
        <title>WGS assembly of Brachypodium distachyon.</title>
        <authorList>
            <consortium name="The International Brachypodium Initiative"/>
            <person name="Lucas S."/>
            <person name="Harmon-Smith M."/>
            <person name="Lail K."/>
            <person name="Tice H."/>
            <person name="Grimwood J."/>
            <person name="Bruce D."/>
            <person name="Barry K."/>
            <person name="Shu S."/>
            <person name="Lindquist E."/>
            <person name="Wang M."/>
            <person name="Pitluck S."/>
            <person name="Vogel J.P."/>
            <person name="Garvin D.F."/>
            <person name="Mockler T.C."/>
            <person name="Schmutz J."/>
            <person name="Rokhsar D."/>
            <person name="Bevan M.W."/>
        </authorList>
    </citation>
    <scope>NUCLEOTIDE SEQUENCE</scope>
    <source>
        <strain evidence="7">Bd21</strain>
    </source>
</reference>
<dbReference type="Gene3D" id="3.40.50.2000">
    <property type="entry name" value="Glycogen Phosphorylase B"/>
    <property type="match status" value="2"/>
</dbReference>
<comment type="similarity">
    <text evidence="1 4">Belongs to the UDP-glycosyltransferase family.</text>
</comment>
<evidence type="ECO:0000256" key="2">
    <source>
        <dbReference type="ARBA" id="ARBA00022676"/>
    </source>
</evidence>
<dbReference type="GO" id="GO:0035251">
    <property type="term" value="F:UDP-glucosyltransferase activity"/>
    <property type="evidence" value="ECO:0000318"/>
    <property type="project" value="GO_Central"/>
</dbReference>
<dbReference type="FunFam" id="3.40.50.2000:FF:000051">
    <property type="entry name" value="Glycosyltransferase"/>
    <property type="match status" value="1"/>
</dbReference>
<reference evidence="8" key="3">
    <citation type="submission" date="2018-08" db="UniProtKB">
        <authorList>
            <consortium name="EnsemblPlants"/>
        </authorList>
    </citation>
    <scope>IDENTIFICATION</scope>
    <source>
        <strain evidence="8">cv. Bd21</strain>
    </source>
</reference>
<evidence type="ECO:0000256" key="3">
    <source>
        <dbReference type="ARBA" id="ARBA00022679"/>
    </source>
</evidence>
<keyword evidence="3 4" id="KW-0808">Transferase</keyword>
<dbReference type="SUPFAM" id="SSF53756">
    <property type="entry name" value="UDP-Glycosyltransferase/glycogen phosphorylase"/>
    <property type="match status" value="1"/>
</dbReference>
<evidence type="ECO:0000313" key="8">
    <source>
        <dbReference type="EnsemblPlants" id="KQJ96106"/>
    </source>
</evidence>
<organism evidence="7">
    <name type="scientific">Brachypodium distachyon</name>
    <name type="common">Purple false brome</name>
    <name type="synonym">Trachynia distachya</name>
    <dbReference type="NCBI Taxonomy" id="15368"/>
    <lineage>
        <taxon>Eukaryota</taxon>
        <taxon>Viridiplantae</taxon>
        <taxon>Streptophyta</taxon>
        <taxon>Embryophyta</taxon>
        <taxon>Tracheophyta</taxon>
        <taxon>Spermatophyta</taxon>
        <taxon>Magnoliopsida</taxon>
        <taxon>Liliopsida</taxon>
        <taxon>Poales</taxon>
        <taxon>Poaceae</taxon>
        <taxon>BOP clade</taxon>
        <taxon>Pooideae</taxon>
        <taxon>Stipodae</taxon>
        <taxon>Brachypodieae</taxon>
        <taxon>Brachypodium</taxon>
    </lineage>
</organism>
<dbReference type="EC" id="2.4.1.-" evidence="5"/>
<dbReference type="FunFam" id="3.40.50.2000:FF:000054">
    <property type="entry name" value="Glycosyltransferase"/>
    <property type="match status" value="1"/>
</dbReference>
<proteinExistence type="inferred from homology"/>
<gene>
    <name evidence="8" type="primary">LOC100836966</name>
    <name evidence="7" type="ORF">BRADI_3g21020v3</name>
</gene>
<reference evidence="7 8" key="1">
    <citation type="journal article" date="2010" name="Nature">
        <title>Genome sequencing and analysis of the model grass Brachypodium distachyon.</title>
        <authorList>
            <consortium name="International Brachypodium Initiative"/>
        </authorList>
    </citation>
    <scope>NUCLEOTIDE SEQUENCE [LARGE SCALE GENOMIC DNA]</scope>
    <source>
        <strain evidence="7">Bd21</strain>
        <strain evidence="8">cv. Bd21</strain>
    </source>
</reference>
<dbReference type="PROSITE" id="PS00375">
    <property type="entry name" value="UDPGT"/>
    <property type="match status" value="1"/>
</dbReference>
<dbReference type="OMA" id="HENGMEC"/>
<feature type="compositionally biased region" description="Low complexity" evidence="6">
    <location>
        <begin position="1"/>
        <end position="15"/>
    </location>
</feature>
<dbReference type="PANTHER" id="PTHR48046:SF6">
    <property type="entry name" value="GLYCOSYLTRANSFERASE"/>
    <property type="match status" value="1"/>
</dbReference>
<evidence type="ECO:0000256" key="5">
    <source>
        <dbReference type="RuleBase" id="RU362057"/>
    </source>
</evidence>
<evidence type="ECO:0000313" key="7">
    <source>
        <dbReference type="EMBL" id="KQJ96106.1"/>
    </source>
</evidence>
<feature type="region of interest" description="Disordered" evidence="6">
    <location>
        <begin position="1"/>
        <end position="23"/>
    </location>
</feature>
<accession>I1I2X9</accession>